<dbReference type="PROSITE" id="PS51257">
    <property type="entry name" value="PROKAR_LIPOPROTEIN"/>
    <property type="match status" value="1"/>
</dbReference>
<dbReference type="Gene3D" id="2.40.50.90">
    <property type="match status" value="1"/>
</dbReference>
<accession>A0A6J7IR09</accession>
<reference evidence="5" key="1">
    <citation type="submission" date="2020-05" db="EMBL/GenBank/DDBJ databases">
        <authorList>
            <person name="Chiriac C."/>
            <person name="Salcher M."/>
            <person name="Ghai R."/>
            <person name="Kavagutti S V."/>
        </authorList>
    </citation>
    <scope>NUCLEOTIDE SEQUENCE</scope>
</reference>
<evidence type="ECO:0000256" key="3">
    <source>
        <dbReference type="ARBA" id="ARBA00022801"/>
    </source>
</evidence>
<protein>
    <submittedName>
        <fullName evidence="5">Unannotated protein</fullName>
    </submittedName>
</protein>
<dbReference type="PANTHER" id="PTHR12302">
    <property type="entry name" value="EBNA2 BINDING PROTEIN P100"/>
    <property type="match status" value="1"/>
</dbReference>
<evidence type="ECO:0000313" key="5">
    <source>
        <dbReference type="EMBL" id="CAB4933773.1"/>
    </source>
</evidence>
<evidence type="ECO:0000259" key="4">
    <source>
        <dbReference type="PROSITE" id="PS50830"/>
    </source>
</evidence>
<keyword evidence="1" id="KW-0540">Nuclease</keyword>
<dbReference type="GO" id="GO:0004519">
    <property type="term" value="F:endonuclease activity"/>
    <property type="evidence" value="ECO:0007669"/>
    <property type="project" value="UniProtKB-KW"/>
</dbReference>
<dbReference type="GO" id="GO:0016787">
    <property type="term" value="F:hydrolase activity"/>
    <property type="evidence" value="ECO:0007669"/>
    <property type="project" value="UniProtKB-KW"/>
</dbReference>
<organism evidence="5">
    <name type="scientific">freshwater metagenome</name>
    <dbReference type="NCBI Taxonomy" id="449393"/>
    <lineage>
        <taxon>unclassified sequences</taxon>
        <taxon>metagenomes</taxon>
        <taxon>ecological metagenomes</taxon>
    </lineage>
</organism>
<proteinExistence type="predicted"/>
<dbReference type="InterPro" id="IPR016071">
    <property type="entry name" value="Staphylococal_nuclease_OB-fold"/>
</dbReference>
<dbReference type="Pfam" id="PF00565">
    <property type="entry name" value="SNase"/>
    <property type="match status" value="1"/>
</dbReference>
<dbReference type="SUPFAM" id="SSF50199">
    <property type="entry name" value="Staphylococcal nuclease"/>
    <property type="match status" value="1"/>
</dbReference>
<sequence length="180" mass="19281">MAARLQSVALSGALLLTCTALAACGDSGGTAATTSTATTATTAANVAAVERVVDGDTFVVRTNHGLERVRLIGVDTPETVKPKAPVECFGPEASAEAGRLLAGRTVRLEFDVERRDAYGRLLAWVFRRPDGLLINEALLRGGWGERFRNTPNTRYRDRLVKAERTARREGAGLWGACPAR</sequence>
<evidence type="ECO:0000256" key="1">
    <source>
        <dbReference type="ARBA" id="ARBA00022722"/>
    </source>
</evidence>
<dbReference type="EMBL" id="CAFBMX010000006">
    <property type="protein sequence ID" value="CAB4933773.1"/>
    <property type="molecule type" value="Genomic_DNA"/>
</dbReference>
<evidence type="ECO:0000256" key="2">
    <source>
        <dbReference type="ARBA" id="ARBA00022759"/>
    </source>
</evidence>
<dbReference type="PANTHER" id="PTHR12302:SF3">
    <property type="entry name" value="SERINE_THREONINE-PROTEIN KINASE 31"/>
    <property type="match status" value="1"/>
</dbReference>
<feature type="domain" description="TNase-like" evidence="4">
    <location>
        <begin position="43"/>
        <end position="176"/>
    </location>
</feature>
<dbReference type="AlphaFoldDB" id="A0A6J7IR09"/>
<dbReference type="PROSITE" id="PS50830">
    <property type="entry name" value="TNASE_3"/>
    <property type="match status" value="1"/>
</dbReference>
<name>A0A6J7IR09_9ZZZZ</name>
<dbReference type="InterPro" id="IPR035437">
    <property type="entry name" value="SNase_OB-fold_sf"/>
</dbReference>
<keyword evidence="2" id="KW-0255">Endonuclease</keyword>
<gene>
    <name evidence="5" type="ORF">UFOPK3674_01335</name>
</gene>
<dbReference type="SMART" id="SM00318">
    <property type="entry name" value="SNc"/>
    <property type="match status" value="1"/>
</dbReference>
<keyword evidence="3" id="KW-0378">Hydrolase</keyword>